<comment type="caution">
    <text evidence="1">The sequence shown here is derived from an EMBL/GenBank/DDBJ whole genome shotgun (WGS) entry which is preliminary data.</text>
</comment>
<protein>
    <submittedName>
        <fullName evidence="1">Uncharacterized protein</fullName>
    </submittedName>
</protein>
<sequence length="56" mass="5979">MGEEHSTGNKSAFDDEKSPIAQFALLGDVPLRFSESGGHDSSTYGYLGLGSTWAEK</sequence>
<dbReference type="EMBL" id="JACGWK010000014">
    <property type="protein sequence ID" value="KAL0317240.1"/>
    <property type="molecule type" value="Genomic_DNA"/>
</dbReference>
<organism evidence="1">
    <name type="scientific">Sesamum angustifolium</name>
    <dbReference type="NCBI Taxonomy" id="2727405"/>
    <lineage>
        <taxon>Eukaryota</taxon>
        <taxon>Viridiplantae</taxon>
        <taxon>Streptophyta</taxon>
        <taxon>Embryophyta</taxon>
        <taxon>Tracheophyta</taxon>
        <taxon>Spermatophyta</taxon>
        <taxon>Magnoliopsida</taxon>
        <taxon>eudicotyledons</taxon>
        <taxon>Gunneridae</taxon>
        <taxon>Pentapetalae</taxon>
        <taxon>asterids</taxon>
        <taxon>lamiids</taxon>
        <taxon>Lamiales</taxon>
        <taxon>Pedaliaceae</taxon>
        <taxon>Sesamum</taxon>
    </lineage>
</organism>
<reference evidence="1" key="2">
    <citation type="journal article" date="2024" name="Plant">
        <title>Genomic evolution and insights into agronomic trait innovations of Sesamum species.</title>
        <authorList>
            <person name="Miao H."/>
            <person name="Wang L."/>
            <person name="Qu L."/>
            <person name="Liu H."/>
            <person name="Sun Y."/>
            <person name="Le M."/>
            <person name="Wang Q."/>
            <person name="Wei S."/>
            <person name="Zheng Y."/>
            <person name="Lin W."/>
            <person name="Duan Y."/>
            <person name="Cao H."/>
            <person name="Xiong S."/>
            <person name="Wang X."/>
            <person name="Wei L."/>
            <person name="Li C."/>
            <person name="Ma Q."/>
            <person name="Ju M."/>
            <person name="Zhao R."/>
            <person name="Li G."/>
            <person name="Mu C."/>
            <person name="Tian Q."/>
            <person name="Mei H."/>
            <person name="Zhang T."/>
            <person name="Gao T."/>
            <person name="Zhang H."/>
        </authorList>
    </citation>
    <scope>NUCLEOTIDE SEQUENCE</scope>
    <source>
        <strain evidence="1">G01</strain>
    </source>
</reference>
<accession>A0AAW2LDN4</accession>
<gene>
    <name evidence="1" type="ORF">Sangu_2138300</name>
</gene>
<evidence type="ECO:0000313" key="1">
    <source>
        <dbReference type="EMBL" id="KAL0317240.1"/>
    </source>
</evidence>
<proteinExistence type="predicted"/>
<name>A0AAW2LDN4_9LAMI</name>
<dbReference type="AlphaFoldDB" id="A0AAW2LDN4"/>
<reference evidence="1" key="1">
    <citation type="submission" date="2020-06" db="EMBL/GenBank/DDBJ databases">
        <authorList>
            <person name="Li T."/>
            <person name="Hu X."/>
            <person name="Zhang T."/>
            <person name="Song X."/>
            <person name="Zhang H."/>
            <person name="Dai N."/>
            <person name="Sheng W."/>
            <person name="Hou X."/>
            <person name="Wei L."/>
        </authorList>
    </citation>
    <scope>NUCLEOTIDE SEQUENCE</scope>
    <source>
        <strain evidence="1">G01</strain>
        <tissue evidence="1">Leaf</tissue>
    </source>
</reference>